<gene>
    <name evidence="4" type="ORF">ACFQ4H_11590</name>
</gene>
<accession>A0ABW3YDP3</accession>
<keyword evidence="1" id="KW-0472">Membrane</keyword>
<keyword evidence="1" id="KW-1133">Transmembrane helix</keyword>
<dbReference type="InterPro" id="IPR057798">
    <property type="entry name" value="PH_YqeB"/>
</dbReference>
<dbReference type="EMBL" id="JBHTMP010000014">
    <property type="protein sequence ID" value="MFD1321731.1"/>
    <property type="molecule type" value="Genomic_DNA"/>
</dbReference>
<reference evidence="5" key="1">
    <citation type="journal article" date="2019" name="Int. J. Syst. Evol. Microbiol.">
        <title>The Global Catalogue of Microorganisms (GCM) 10K type strain sequencing project: providing services to taxonomists for standard genome sequencing and annotation.</title>
        <authorList>
            <consortium name="The Broad Institute Genomics Platform"/>
            <consortium name="The Broad Institute Genome Sequencing Center for Infectious Disease"/>
            <person name="Wu L."/>
            <person name="Ma J."/>
        </authorList>
    </citation>
    <scope>NUCLEOTIDE SEQUENCE [LARGE SCALE GENOMIC DNA]</scope>
    <source>
        <strain evidence="5">JCM 31037</strain>
    </source>
</reference>
<keyword evidence="1" id="KW-0812">Transmembrane</keyword>
<evidence type="ECO:0000313" key="5">
    <source>
        <dbReference type="Proteomes" id="UP001597260"/>
    </source>
</evidence>
<evidence type="ECO:0000259" key="2">
    <source>
        <dbReference type="Pfam" id="PF23493"/>
    </source>
</evidence>
<proteinExistence type="predicted"/>
<organism evidence="4 5">
    <name type="scientific">Micromonospora sonneratiae</name>
    <dbReference type="NCBI Taxonomy" id="1184706"/>
    <lineage>
        <taxon>Bacteria</taxon>
        <taxon>Bacillati</taxon>
        <taxon>Actinomycetota</taxon>
        <taxon>Actinomycetes</taxon>
        <taxon>Micromonosporales</taxon>
        <taxon>Micromonosporaceae</taxon>
        <taxon>Micromonospora</taxon>
    </lineage>
</organism>
<dbReference type="Proteomes" id="UP001597260">
    <property type="component" value="Unassembled WGS sequence"/>
</dbReference>
<evidence type="ECO:0008006" key="6">
    <source>
        <dbReference type="Google" id="ProtNLM"/>
    </source>
</evidence>
<evidence type="ECO:0000313" key="4">
    <source>
        <dbReference type="EMBL" id="MFD1321731.1"/>
    </source>
</evidence>
<feature type="transmembrane region" description="Helical" evidence="1">
    <location>
        <begin position="69"/>
        <end position="90"/>
    </location>
</feature>
<feature type="transmembrane region" description="Helical" evidence="1">
    <location>
        <begin position="18"/>
        <end position="39"/>
    </location>
</feature>
<evidence type="ECO:0000259" key="3">
    <source>
        <dbReference type="Pfam" id="PF23494"/>
    </source>
</evidence>
<comment type="caution">
    <text evidence="4">The sequence shown here is derived from an EMBL/GenBank/DDBJ whole genome shotgun (WGS) entry which is preliminary data.</text>
</comment>
<feature type="domain" description="YqeB PH" evidence="3">
    <location>
        <begin position="12"/>
        <end position="162"/>
    </location>
</feature>
<dbReference type="RefSeq" id="WP_377569982.1">
    <property type="nucleotide sequence ID" value="NZ_JBHTMP010000014.1"/>
</dbReference>
<evidence type="ECO:0000256" key="1">
    <source>
        <dbReference type="SAM" id="Phobius"/>
    </source>
</evidence>
<keyword evidence="5" id="KW-1185">Reference proteome</keyword>
<protein>
    <recommendedName>
        <fullName evidence="6">DUF308 domain-containing protein</fullName>
    </recommendedName>
</protein>
<sequence>MRSDTTAGSSETTVTDPLWVHGLMWLGFPLLGALAGWLLKISAHWIVSLPWAPLQGPFKLIASIPEPQAAIGAVVVGALAGLVFAFLGAAESLTVTVATSRVILKRGSGAPRQIARGQVDGVFLDGRQLVLLGRGGQELAREKSDLAGTRLTDAFRRHSYPWLTDGDPYRDEYRRWVPDIPDLPTGADALFKARERALRKGDHTDQAELRDELAKLGIVVRDEDKRQYWRRSGQR</sequence>
<feature type="domain" description="Cysteinyl-tRNA ligase anticodon binding" evidence="2">
    <location>
        <begin position="181"/>
        <end position="230"/>
    </location>
</feature>
<dbReference type="Pfam" id="PF23493">
    <property type="entry name" value="CysS_C"/>
    <property type="match status" value="1"/>
</dbReference>
<dbReference type="InterPro" id="IPR056411">
    <property type="entry name" value="CysS_C"/>
</dbReference>
<dbReference type="Pfam" id="PF23494">
    <property type="entry name" value="bPH_10"/>
    <property type="match status" value="1"/>
</dbReference>
<name>A0ABW3YDP3_9ACTN</name>